<evidence type="ECO:0000313" key="1">
    <source>
        <dbReference type="EMBL" id="OGC32763.1"/>
    </source>
</evidence>
<reference evidence="1 2" key="1">
    <citation type="journal article" date="2016" name="Nat. Commun.">
        <title>Thousands of microbial genomes shed light on interconnected biogeochemical processes in an aquifer system.</title>
        <authorList>
            <person name="Anantharaman K."/>
            <person name="Brown C.T."/>
            <person name="Hug L.A."/>
            <person name="Sharon I."/>
            <person name="Castelle C.J."/>
            <person name="Probst A.J."/>
            <person name="Thomas B.C."/>
            <person name="Singh A."/>
            <person name="Wilkins M.J."/>
            <person name="Karaoz U."/>
            <person name="Brodie E.L."/>
            <person name="Williams K.H."/>
            <person name="Hubbard S.S."/>
            <person name="Banfield J.F."/>
        </authorList>
    </citation>
    <scope>NUCLEOTIDE SEQUENCE [LARGE SCALE GENOMIC DNA]</scope>
</reference>
<dbReference type="PANTHER" id="PTHR41291:SF1">
    <property type="entry name" value="DNA ALKYLATION REPAIR PROTEIN"/>
    <property type="match status" value="1"/>
</dbReference>
<dbReference type="EMBL" id="MEUI01000046">
    <property type="protein sequence ID" value="OGC32763.1"/>
    <property type="molecule type" value="Genomic_DNA"/>
</dbReference>
<dbReference type="InterPro" id="IPR016024">
    <property type="entry name" value="ARM-type_fold"/>
</dbReference>
<dbReference type="InterPro" id="IPR014825">
    <property type="entry name" value="DNA_alkylation"/>
</dbReference>
<evidence type="ECO:0000313" key="2">
    <source>
        <dbReference type="Proteomes" id="UP000177309"/>
    </source>
</evidence>
<dbReference type="Proteomes" id="UP000177309">
    <property type="component" value="Unassembled WGS sequence"/>
</dbReference>
<gene>
    <name evidence="1" type="ORF">A2462_03835</name>
</gene>
<accession>A0A1F4TL27</accession>
<organism evidence="1 2">
    <name type="scientific">candidate division WOR-1 bacterium RIFOXYC2_FULL_41_25</name>
    <dbReference type="NCBI Taxonomy" id="1802586"/>
    <lineage>
        <taxon>Bacteria</taxon>
        <taxon>Bacillati</taxon>
        <taxon>Saganbacteria</taxon>
    </lineage>
</organism>
<dbReference type="PANTHER" id="PTHR41291">
    <property type="entry name" value="DNA ALKYLATION REPAIR PROTEIN"/>
    <property type="match status" value="1"/>
</dbReference>
<proteinExistence type="predicted"/>
<comment type="caution">
    <text evidence="1">The sequence shown here is derived from an EMBL/GenBank/DDBJ whole genome shotgun (WGS) entry which is preliminary data.</text>
</comment>
<dbReference type="SUPFAM" id="SSF48371">
    <property type="entry name" value="ARM repeat"/>
    <property type="match status" value="1"/>
</dbReference>
<name>A0A1F4TL27_UNCSA</name>
<sequence>METVQQILKRLKSLANPANIAGMQRFGIKSAKMLGLSRPQLRQIAKETPKNHQLALDLWQTEYLEARVLGSLIDEPDKVTEKQIDAWVADFDNWDICDQCCTNLFRKLPFAFKKVNEWGNRSEEYVKRAGFALLAFMAVHAKKESDETFIKFFPLIKKASTDERNFVRKAVNWALRNIGKKNLKLNKAAIKLAKEIVQMDNRTAKWIAKDAIRELTSIAVIARLN</sequence>
<dbReference type="Pfam" id="PF08713">
    <property type="entry name" value="DNA_alkylation"/>
    <property type="match status" value="1"/>
</dbReference>
<dbReference type="Gene3D" id="1.25.10.90">
    <property type="match status" value="1"/>
</dbReference>
<protein>
    <submittedName>
        <fullName evidence="1">DNA alkylation repair protein</fullName>
    </submittedName>
</protein>
<dbReference type="AlphaFoldDB" id="A0A1F4TL27"/>
<dbReference type="CDD" id="cd06561">
    <property type="entry name" value="AlkD_like"/>
    <property type="match status" value="1"/>
</dbReference>